<feature type="domain" description="Alpha/beta hydrolase fold-3" evidence="2">
    <location>
        <begin position="109"/>
        <end position="195"/>
    </location>
</feature>
<evidence type="ECO:0000313" key="4">
    <source>
        <dbReference type="Proteomes" id="UP000701341"/>
    </source>
</evidence>
<dbReference type="GO" id="GO:0016787">
    <property type="term" value="F:hydrolase activity"/>
    <property type="evidence" value="ECO:0007669"/>
    <property type="project" value="UniProtKB-KW"/>
</dbReference>
<dbReference type="SUPFAM" id="SSF53474">
    <property type="entry name" value="alpha/beta-Hydrolases"/>
    <property type="match status" value="1"/>
</dbReference>
<proteinExistence type="predicted"/>
<reference evidence="3" key="1">
    <citation type="submission" date="2020-02" db="EMBL/GenBank/DDBJ databases">
        <authorList>
            <person name="Lichtner F.J."/>
        </authorList>
    </citation>
    <scope>NUCLEOTIDE SEQUENCE</scope>
    <source>
        <strain evidence="3">G10</strain>
    </source>
</reference>
<evidence type="ECO:0000259" key="2">
    <source>
        <dbReference type="Pfam" id="PF07859"/>
    </source>
</evidence>
<comment type="caution">
    <text evidence="3">The sequence shown here is derived from an EMBL/GenBank/DDBJ whole genome shotgun (WGS) entry which is preliminary data.</text>
</comment>
<keyword evidence="4" id="KW-1185">Reference proteome</keyword>
<keyword evidence="1" id="KW-0378">Hydrolase</keyword>
<evidence type="ECO:0000313" key="3">
    <source>
        <dbReference type="EMBL" id="KAF7527642.1"/>
    </source>
</evidence>
<organism evidence="3 4">
    <name type="scientific">Penicillium crustosum</name>
    <name type="common">Blue mold fungus</name>
    <dbReference type="NCBI Taxonomy" id="36656"/>
    <lineage>
        <taxon>Eukaryota</taxon>
        <taxon>Fungi</taxon>
        <taxon>Dikarya</taxon>
        <taxon>Ascomycota</taxon>
        <taxon>Pezizomycotina</taxon>
        <taxon>Eurotiomycetes</taxon>
        <taxon>Eurotiomycetidae</taxon>
        <taxon>Eurotiales</taxon>
        <taxon>Aspergillaceae</taxon>
        <taxon>Penicillium</taxon>
    </lineage>
</organism>
<dbReference type="AlphaFoldDB" id="A0A9P5GS66"/>
<dbReference type="PANTHER" id="PTHR48081">
    <property type="entry name" value="AB HYDROLASE SUPERFAMILY PROTEIN C4A8.06C"/>
    <property type="match status" value="1"/>
</dbReference>
<name>A0A9P5GS66_PENCR</name>
<dbReference type="InterPro" id="IPR029058">
    <property type="entry name" value="AB_hydrolase_fold"/>
</dbReference>
<sequence>MVHFTAVILGHPLQALKFCYSFFAQCFIDITERVLLPHYPTYQSLRTRLARAYLGAAAIHLPDIVHRLPVSNCPASRARPVEGANWKGYIIPGSCTLLDNDDEYKYIIILYAHGGGYVRGEARQYLNYMERWINAAAGKGIKLIFLSVEYPLSTEAAHPAQRTSFLDGYQYLLDEGVPANKIIFMGDSAGGRLMTNN</sequence>
<evidence type="ECO:0000256" key="1">
    <source>
        <dbReference type="ARBA" id="ARBA00022801"/>
    </source>
</evidence>
<dbReference type="EMBL" id="JAAOZQ010000015">
    <property type="protein sequence ID" value="KAF7527642.1"/>
    <property type="molecule type" value="Genomic_DNA"/>
</dbReference>
<dbReference type="Proteomes" id="UP000701341">
    <property type="component" value="Unassembled WGS sequence"/>
</dbReference>
<accession>A0A9P5GS66</accession>
<gene>
    <name evidence="3" type="ORF">PCG10_002606</name>
</gene>
<dbReference type="Pfam" id="PF07859">
    <property type="entry name" value="Abhydrolase_3"/>
    <property type="match status" value="1"/>
</dbReference>
<dbReference type="InterPro" id="IPR050300">
    <property type="entry name" value="GDXG_lipolytic_enzyme"/>
</dbReference>
<dbReference type="Gene3D" id="3.40.50.1820">
    <property type="entry name" value="alpha/beta hydrolase"/>
    <property type="match status" value="1"/>
</dbReference>
<dbReference type="GO" id="GO:0017000">
    <property type="term" value="P:antibiotic biosynthetic process"/>
    <property type="evidence" value="ECO:0007669"/>
    <property type="project" value="UniProtKB-ARBA"/>
</dbReference>
<dbReference type="PANTHER" id="PTHR48081:SF8">
    <property type="entry name" value="ALPHA_BETA HYDROLASE FOLD-3 DOMAIN-CONTAINING PROTEIN-RELATED"/>
    <property type="match status" value="1"/>
</dbReference>
<dbReference type="GO" id="GO:0072330">
    <property type="term" value="P:monocarboxylic acid biosynthetic process"/>
    <property type="evidence" value="ECO:0007669"/>
    <property type="project" value="UniProtKB-ARBA"/>
</dbReference>
<protein>
    <recommendedName>
        <fullName evidence="2">Alpha/beta hydrolase fold-3 domain-containing protein</fullName>
    </recommendedName>
</protein>
<dbReference type="InterPro" id="IPR013094">
    <property type="entry name" value="AB_hydrolase_3"/>
</dbReference>